<dbReference type="AlphaFoldDB" id="A0AAC9PUJ0"/>
<organism evidence="1 2">
    <name type="scientific">Actinoalloteichus fjordicus</name>
    <dbReference type="NCBI Taxonomy" id="1612552"/>
    <lineage>
        <taxon>Bacteria</taxon>
        <taxon>Bacillati</taxon>
        <taxon>Actinomycetota</taxon>
        <taxon>Actinomycetes</taxon>
        <taxon>Pseudonocardiales</taxon>
        <taxon>Pseudonocardiaceae</taxon>
        <taxon>Actinoalloteichus</taxon>
    </lineage>
</organism>
<dbReference type="KEGG" id="acad:UA74_28675"/>
<evidence type="ECO:0000313" key="1">
    <source>
        <dbReference type="EMBL" id="APU17734.1"/>
    </source>
</evidence>
<keyword evidence="2" id="KW-1185">Reference proteome</keyword>
<dbReference type="RefSeq" id="WP_083683775.1">
    <property type="nucleotide sequence ID" value="NZ_CP016076.1"/>
</dbReference>
<gene>
    <name evidence="1" type="ORF">UA74_28675</name>
</gene>
<protein>
    <submittedName>
        <fullName evidence="1">Uncharacterized protein</fullName>
    </submittedName>
</protein>
<name>A0AAC9PUJ0_9PSEU</name>
<sequence>MDWRNARFVMPGTGRCPARPVRFVDGIAESEDGCYRFETGPGLDREIVYADLTGDGHEDALLMLRCGQPDATALTVVVAVTVDARGVVLPLGTVFLPDVWTWQPVDLLVWHGDIALRVLDLDTGRCWTRYHRWSETARDFVRLDGG</sequence>
<dbReference type="EMBL" id="CP016076">
    <property type="protein sequence ID" value="APU17734.1"/>
    <property type="molecule type" value="Genomic_DNA"/>
</dbReference>
<dbReference type="Proteomes" id="UP000185511">
    <property type="component" value="Chromosome"/>
</dbReference>
<proteinExistence type="predicted"/>
<evidence type="ECO:0000313" key="2">
    <source>
        <dbReference type="Proteomes" id="UP000185511"/>
    </source>
</evidence>
<reference evidence="2" key="1">
    <citation type="submission" date="2016-06" db="EMBL/GenBank/DDBJ databases">
        <title>Complete genome sequence of Actinoalloteichus fjordicus DSM 46855 (=ADI127-17), type strain of the new species Actinoalloteichus fjordicus.</title>
        <authorList>
            <person name="Ruckert C."/>
            <person name="Nouioui I."/>
            <person name="Willmese J."/>
            <person name="van Wezel G."/>
            <person name="Klenk H.-P."/>
            <person name="Kalinowski J."/>
            <person name="Zotchev S.B."/>
        </authorList>
    </citation>
    <scope>NUCLEOTIDE SEQUENCE [LARGE SCALE GENOMIC DNA]</scope>
    <source>
        <strain evidence="2">ADI127-7</strain>
    </source>
</reference>
<accession>A0AAC9PUJ0</accession>